<keyword evidence="1" id="KW-0560">Oxidoreductase</keyword>
<evidence type="ECO:0000256" key="2">
    <source>
        <dbReference type="ARBA" id="ARBA00023027"/>
    </source>
</evidence>
<dbReference type="InterPro" id="IPR036291">
    <property type="entry name" value="NAD(P)-bd_dom_sf"/>
</dbReference>
<accession>A0AB36JWP6</accession>
<dbReference type="InterPro" id="IPR006140">
    <property type="entry name" value="D-isomer_DH_NAD-bd"/>
</dbReference>
<evidence type="ECO:0000259" key="3">
    <source>
        <dbReference type="Pfam" id="PF02826"/>
    </source>
</evidence>
<sequence>MDKIYVISEHVETYHQLLETAQLPDLAITSSAEEASVWLADPPLAAPLLPNAKALRWLQSTFAGTDALIKAPFRDYQLTNVRGIFGALMAEYVFGFVLNESRHISQYAEQQAQRCWQPQPYQSLRRQTLALLGTGAIGQHIATVAHAFGMTVLGVNQDGRPVDSFDHTLTLPALEQRLDKVDVLVSTLPATPETDKCLNADFWRQAQDLIFINVGRGATLDEAALLHALDNKKLGLAVLDVMQQEPLPKQHPFWTHPNVRVTPHIAAVSFPEQVFALFADNYRRWHAGEPLMHSVDFDKGY</sequence>
<evidence type="ECO:0000313" key="5">
    <source>
        <dbReference type="Proteomes" id="UP000189021"/>
    </source>
</evidence>
<comment type="caution">
    <text evidence="4">The sequence shown here is derived from an EMBL/GenBank/DDBJ whole genome shotgun (WGS) entry which is preliminary data.</text>
</comment>
<keyword evidence="2" id="KW-0520">NAD</keyword>
<proteinExistence type="predicted"/>
<dbReference type="SUPFAM" id="SSF51735">
    <property type="entry name" value="NAD(P)-binding Rossmann-fold domains"/>
    <property type="match status" value="1"/>
</dbReference>
<keyword evidence="5" id="KW-1185">Reference proteome</keyword>
<dbReference type="Proteomes" id="UP000189021">
    <property type="component" value="Unassembled WGS sequence"/>
</dbReference>
<dbReference type="Gene3D" id="3.40.50.720">
    <property type="entry name" value="NAD(P)-binding Rossmann-like Domain"/>
    <property type="match status" value="2"/>
</dbReference>
<evidence type="ECO:0000313" key="4">
    <source>
        <dbReference type="EMBL" id="OOE38658.1"/>
    </source>
</evidence>
<dbReference type="RefSeq" id="WP_077659667.1">
    <property type="nucleotide sequence ID" value="NZ_CP040021.1"/>
</dbReference>
<reference evidence="4 5" key="1">
    <citation type="journal article" date="2017" name="Genome Announc.">
        <title>Draft Genome Sequences of Salinivibrio proteolyticus, Salinivibrio sharmensis, Salinivibrio siamensis, Salinivibrio costicola subsp. alcaliphilus, Salinivibrio costicola subsp. vallismortis, and 29 New Isolates Belonging to the Genus Salinivibrio.</title>
        <authorList>
            <person name="Lopez-Hermoso C."/>
            <person name="de la Haba R.R."/>
            <person name="Sanchez-Porro C."/>
            <person name="Bayliss S.C."/>
            <person name="Feil E.J."/>
            <person name="Ventosa A."/>
        </authorList>
    </citation>
    <scope>NUCLEOTIDE SEQUENCE [LARGE SCALE GENOMIC DNA]</scope>
    <source>
        <strain evidence="4 5">AL184</strain>
    </source>
</reference>
<dbReference type="PANTHER" id="PTHR43333">
    <property type="entry name" value="2-HACID_DH_C DOMAIN-CONTAINING PROTEIN"/>
    <property type="match status" value="1"/>
</dbReference>
<dbReference type="PANTHER" id="PTHR43333:SF1">
    <property type="entry name" value="D-ISOMER SPECIFIC 2-HYDROXYACID DEHYDROGENASE NAD-BINDING DOMAIN-CONTAINING PROTEIN"/>
    <property type="match status" value="1"/>
</dbReference>
<organism evidence="4 5">
    <name type="scientific">Salinivibrio kushneri</name>
    <dbReference type="NCBI Taxonomy" id="1908198"/>
    <lineage>
        <taxon>Bacteria</taxon>
        <taxon>Pseudomonadati</taxon>
        <taxon>Pseudomonadota</taxon>
        <taxon>Gammaproteobacteria</taxon>
        <taxon>Vibrionales</taxon>
        <taxon>Vibrionaceae</taxon>
        <taxon>Salinivibrio</taxon>
    </lineage>
</organism>
<feature type="domain" description="D-isomer specific 2-hydroxyacid dehydrogenase NAD-binding" evidence="3">
    <location>
        <begin position="95"/>
        <end position="266"/>
    </location>
</feature>
<dbReference type="GO" id="GO:0016491">
    <property type="term" value="F:oxidoreductase activity"/>
    <property type="evidence" value="ECO:0007669"/>
    <property type="project" value="UniProtKB-KW"/>
</dbReference>
<gene>
    <name evidence="4" type="ORF">BZG00_13365</name>
</gene>
<protein>
    <submittedName>
        <fullName evidence="4">D-2-hydroxyacid dehydrogenase</fullName>
    </submittedName>
</protein>
<dbReference type="AlphaFoldDB" id="A0AB36JWP6"/>
<name>A0AB36JWP6_9GAMM</name>
<dbReference type="EMBL" id="MUEK01000015">
    <property type="protein sequence ID" value="OOE38658.1"/>
    <property type="molecule type" value="Genomic_DNA"/>
</dbReference>
<dbReference type="Pfam" id="PF02826">
    <property type="entry name" value="2-Hacid_dh_C"/>
    <property type="match status" value="1"/>
</dbReference>
<dbReference type="CDD" id="cd05300">
    <property type="entry name" value="2-Hacid_dh_1"/>
    <property type="match status" value="1"/>
</dbReference>
<dbReference type="GO" id="GO:0051287">
    <property type="term" value="F:NAD binding"/>
    <property type="evidence" value="ECO:0007669"/>
    <property type="project" value="InterPro"/>
</dbReference>
<evidence type="ECO:0000256" key="1">
    <source>
        <dbReference type="ARBA" id="ARBA00023002"/>
    </source>
</evidence>